<gene>
    <name evidence="2" type="ORF">G4223_17965</name>
</gene>
<evidence type="ECO:0000256" key="1">
    <source>
        <dbReference type="SAM" id="SignalP"/>
    </source>
</evidence>
<protein>
    <recommendedName>
        <fullName evidence="4">Alkaline proteinase inhibitor/ Outer membrane lipoprotein Omp19 domain-containing protein</fullName>
    </recommendedName>
</protein>
<feature type="non-terminal residue" evidence="2">
    <location>
        <position position="145"/>
    </location>
</feature>
<dbReference type="RefSeq" id="WP_163682603.1">
    <property type="nucleotide sequence ID" value="NZ_JAAIYP010000045.1"/>
</dbReference>
<dbReference type="EMBL" id="JAAIYP010000045">
    <property type="protein sequence ID" value="NFV82000.1"/>
    <property type="molecule type" value="Genomic_DNA"/>
</dbReference>
<feature type="chain" id="PRO_5028824754" description="Alkaline proteinase inhibitor/ Outer membrane lipoprotein Omp19 domain-containing protein" evidence="1">
    <location>
        <begin position="20"/>
        <end position="145"/>
    </location>
</feature>
<comment type="caution">
    <text evidence="2">The sequence shown here is derived from an EMBL/GenBank/DDBJ whole genome shotgun (WGS) entry which is preliminary data.</text>
</comment>
<proteinExistence type="predicted"/>
<name>A0A7C9QW17_9PROT</name>
<dbReference type="Proteomes" id="UP000480684">
    <property type="component" value="Unassembled WGS sequence"/>
</dbReference>
<evidence type="ECO:0000313" key="3">
    <source>
        <dbReference type="Proteomes" id="UP000480684"/>
    </source>
</evidence>
<keyword evidence="1" id="KW-0732">Signal</keyword>
<sequence length="145" mass="15701">MRRVLFTAALILAAAPAWAEDFPKSPKVGPPEPLPEPICDVSAANDGGWLVGRWVAPQTRMEFVRAGEALTWTMDRKGSINTDFGWRDGAQISGGVEAVSGCTVTLNAGEGAFRFQGVLTDSGKLYGFATNKKGEVVRFTLRRER</sequence>
<organism evidence="2 3">
    <name type="scientific">Magnetospirillum aberrantis SpK</name>
    <dbReference type="NCBI Taxonomy" id="908842"/>
    <lineage>
        <taxon>Bacteria</taxon>
        <taxon>Pseudomonadati</taxon>
        <taxon>Pseudomonadota</taxon>
        <taxon>Alphaproteobacteria</taxon>
        <taxon>Rhodospirillales</taxon>
        <taxon>Rhodospirillaceae</taxon>
        <taxon>Magnetospirillum</taxon>
    </lineage>
</organism>
<evidence type="ECO:0000313" key="2">
    <source>
        <dbReference type="EMBL" id="NFV82000.1"/>
    </source>
</evidence>
<reference evidence="2 3" key="1">
    <citation type="submission" date="2020-02" db="EMBL/GenBank/DDBJ databases">
        <authorList>
            <person name="Dziuba M."/>
            <person name="Kuznetsov B."/>
            <person name="Mardanov A."/>
            <person name="Ravin N."/>
            <person name="Grouzdev D."/>
        </authorList>
    </citation>
    <scope>NUCLEOTIDE SEQUENCE [LARGE SCALE GENOMIC DNA]</scope>
    <source>
        <strain evidence="2 3">SpK</strain>
    </source>
</reference>
<feature type="signal peptide" evidence="1">
    <location>
        <begin position="1"/>
        <end position="19"/>
    </location>
</feature>
<dbReference type="AlphaFoldDB" id="A0A7C9QW17"/>
<evidence type="ECO:0008006" key="4">
    <source>
        <dbReference type="Google" id="ProtNLM"/>
    </source>
</evidence>
<accession>A0A7C9QW17</accession>
<keyword evidence="3" id="KW-1185">Reference proteome</keyword>